<dbReference type="OrthoDB" id="9803871at2"/>
<gene>
    <name evidence="2" type="ORF">NITHO_740011</name>
</gene>
<dbReference type="Gene3D" id="2.160.10.10">
    <property type="entry name" value="Hexapeptide repeat proteins"/>
    <property type="match status" value="1"/>
</dbReference>
<dbReference type="RefSeq" id="WP_008481752.1">
    <property type="nucleotide sequence ID" value="NZ_CAGS01000709.1"/>
</dbReference>
<dbReference type="SUPFAM" id="SSF53448">
    <property type="entry name" value="Nucleotide-diphospho-sugar transferases"/>
    <property type="match status" value="1"/>
</dbReference>
<dbReference type="Pfam" id="PF00483">
    <property type="entry name" value="NTP_transferase"/>
    <property type="match status" value="1"/>
</dbReference>
<dbReference type="Gene3D" id="3.90.550.10">
    <property type="entry name" value="Spore Coat Polysaccharide Biosynthesis Protein SpsA, Chain A"/>
    <property type="match status" value="1"/>
</dbReference>
<organism evidence="2 3">
    <name type="scientific">Nitrolancea hollandica Lb</name>
    <dbReference type="NCBI Taxonomy" id="1129897"/>
    <lineage>
        <taxon>Bacteria</taxon>
        <taxon>Pseudomonadati</taxon>
        <taxon>Thermomicrobiota</taxon>
        <taxon>Thermomicrobia</taxon>
        <taxon>Sphaerobacterales</taxon>
        <taxon>Sphaerobacterineae</taxon>
        <taxon>Sphaerobacteraceae</taxon>
        <taxon>Nitrolancea</taxon>
    </lineage>
</organism>
<dbReference type="AlphaFoldDB" id="I4EN56"/>
<comment type="caution">
    <text evidence="2">The sequence shown here is derived from an EMBL/GenBank/DDBJ whole genome shotgun (WGS) entry which is preliminary data.</text>
</comment>
<evidence type="ECO:0000313" key="3">
    <source>
        <dbReference type="Proteomes" id="UP000004221"/>
    </source>
</evidence>
<reference evidence="2 3" key="1">
    <citation type="journal article" date="2012" name="ISME J.">
        <title>Nitrification expanded: discovery, physiology and genomics of a nitrite-oxidizing bacterium from the phylum Chloroflexi.</title>
        <authorList>
            <person name="Sorokin D.Y."/>
            <person name="Lucker S."/>
            <person name="Vejmelkova D."/>
            <person name="Kostrikina N.A."/>
            <person name="Kleerebezem R."/>
            <person name="Rijpstra W.I."/>
            <person name="Damste J.S."/>
            <person name="Le Paslier D."/>
            <person name="Muyzer G."/>
            <person name="Wagner M."/>
            <person name="van Loosdrecht M.C."/>
            <person name="Daims H."/>
        </authorList>
    </citation>
    <scope>NUCLEOTIDE SEQUENCE [LARGE SCALE GENOMIC DNA]</scope>
    <source>
        <strain evidence="3">none</strain>
    </source>
</reference>
<dbReference type="InterPro" id="IPR029044">
    <property type="entry name" value="Nucleotide-diphossugar_trans"/>
</dbReference>
<dbReference type="PANTHER" id="PTHR22572">
    <property type="entry name" value="SUGAR-1-PHOSPHATE GUANYL TRANSFERASE"/>
    <property type="match status" value="1"/>
</dbReference>
<feature type="domain" description="Nucleotidyl transferase" evidence="1">
    <location>
        <begin position="4"/>
        <end position="231"/>
    </location>
</feature>
<sequence length="339" mass="37132">MNVIIPVAGLGTRLRPQTWSKPKPLVSVAGKPVLGHVLDRLAPLSLDRVVFVTGYLGEQIEEYVRKNYDFEAIFVEQREQLGQSHAVIQARDAVRGPTLIVFPDMLFEADIEQLKVLDADGALFVKEVPNPQRFGVVVLEDGHIRRLIEKPVEPVSNLAVVGLYYLREIQDLFSAIDCQMRCDVQQYGEFFLADALQSMIDHGCDFAALKVTVWEDCGKPEALLSTNRYLLKRQGCRVPAVEGAVIVPPSFIDPTATVRNSVIGPFASIGARVTVSNSIVSDSIVDEGAQLEAVMLTRSIIGRQAYVRGDFMQVNVGDSSDIMLAATAPVGENGTHGRA</sequence>
<accession>I4EN56</accession>
<dbReference type="Proteomes" id="UP000004221">
    <property type="component" value="Unassembled WGS sequence"/>
</dbReference>
<keyword evidence="2" id="KW-0808">Transferase</keyword>
<dbReference type="InterPro" id="IPR005835">
    <property type="entry name" value="NTP_transferase_dom"/>
</dbReference>
<dbReference type="GO" id="GO:0016740">
    <property type="term" value="F:transferase activity"/>
    <property type="evidence" value="ECO:0007669"/>
    <property type="project" value="UniProtKB-KW"/>
</dbReference>
<evidence type="ECO:0000313" key="2">
    <source>
        <dbReference type="EMBL" id="CCF86119.1"/>
    </source>
</evidence>
<dbReference type="InterPro" id="IPR050486">
    <property type="entry name" value="Mannose-1P_guanyltransferase"/>
</dbReference>
<dbReference type="EMBL" id="CAGS01000709">
    <property type="protein sequence ID" value="CCF86119.1"/>
    <property type="molecule type" value="Genomic_DNA"/>
</dbReference>
<proteinExistence type="predicted"/>
<keyword evidence="3" id="KW-1185">Reference proteome</keyword>
<protein>
    <submittedName>
        <fullName evidence="2">Nucleotidyl transferase</fullName>
    </submittedName>
</protein>
<name>I4EN56_9BACT</name>
<dbReference type="CDD" id="cd04181">
    <property type="entry name" value="NTP_transferase"/>
    <property type="match status" value="1"/>
</dbReference>
<evidence type="ECO:0000259" key="1">
    <source>
        <dbReference type="Pfam" id="PF00483"/>
    </source>
</evidence>